<evidence type="ECO:0000256" key="1">
    <source>
        <dbReference type="SAM" id="MobiDB-lite"/>
    </source>
</evidence>
<dbReference type="AlphaFoldDB" id="A0AAI9VHY3"/>
<evidence type="ECO:0000313" key="3">
    <source>
        <dbReference type="Proteomes" id="UP001239213"/>
    </source>
</evidence>
<proteinExistence type="predicted"/>
<feature type="region of interest" description="Disordered" evidence="1">
    <location>
        <begin position="103"/>
        <end position="127"/>
    </location>
</feature>
<sequence>MLLAGTCVTLPSNNPNHSLAHKKLHVTHHLDGGQAKKEKPSPKILYPSISLSRAISQSLTCSPPCRTCAPAPGSDLPNYLPTLPTPNRLRPFIPACPPCLIHDSMTSRGPRSSRKGSKLVNKSRERR</sequence>
<protein>
    <submittedName>
        <fullName evidence="2">Uncharacterized protein</fullName>
    </submittedName>
</protein>
<evidence type="ECO:0000313" key="2">
    <source>
        <dbReference type="EMBL" id="KAK1483707.1"/>
    </source>
</evidence>
<accession>A0AAI9VHY3</accession>
<keyword evidence="3" id="KW-1185">Reference proteome</keyword>
<organism evidence="2 3">
    <name type="scientific">Colletotrichum cuscutae</name>
    <dbReference type="NCBI Taxonomy" id="1209917"/>
    <lineage>
        <taxon>Eukaryota</taxon>
        <taxon>Fungi</taxon>
        <taxon>Dikarya</taxon>
        <taxon>Ascomycota</taxon>
        <taxon>Pezizomycotina</taxon>
        <taxon>Sordariomycetes</taxon>
        <taxon>Hypocreomycetidae</taxon>
        <taxon>Glomerellales</taxon>
        <taxon>Glomerellaceae</taxon>
        <taxon>Colletotrichum</taxon>
        <taxon>Colletotrichum acutatum species complex</taxon>
    </lineage>
</organism>
<dbReference type="EMBL" id="MPDP01000083">
    <property type="protein sequence ID" value="KAK1483707.1"/>
    <property type="molecule type" value="Genomic_DNA"/>
</dbReference>
<dbReference type="Proteomes" id="UP001239213">
    <property type="component" value="Unassembled WGS sequence"/>
</dbReference>
<name>A0AAI9VHY3_9PEZI</name>
<comment type="caution">
    <text evidence="2">The sequence shown here is derived from an EMBL/GenBank/DDBJ whole genome shotgun (WGS) entry which is preliminary data.</text>
</comment>
<reference evidence="2" key="1">
    <citation type="submission" date="2016-11" db="EMBL/GenBank/DDBJ databases">
        <title>The genome sequence of Colletotrichum cuscutae.</title>
        <authorList>
            <person name="Baroncelli R."/>
        </authorList>
    </citation>
    <scope>NUCLEOTIDE SEQUENCE</scope>
    <source>
        <strain evidence="2">IMI 304802</strain>
    </source>
</reference>
<gene>
    <name evidence="2" type="ORF">CCUS01_15642</name>
</gene>